<comment type="caution">
    <text evidence="2">The sequence shown here is derived from an EMBL/GenBank/DDBJ whole genome shotgun (WGS) entry which is preliminary data.</text>
</comment>
<evidence type="ECO:0000313" key="2">
    <source>
        <dbReference type="EMBL" id="KAK3048625.1"/>
    </source>
</evidence>
<sequence length="306" mass="33037">MSATFDDQGPQFRGAGVDTTREAIPSPFATTPPVSGNSDKYATAIDLEACMKNSRHDLTVSELGGKTEDTNGKNVLHLEEDVDLIPMNYNHIQPLAYYSKLDGLAPPLSQQMFGISVGLVLDLQEKMYLVTQYYTNDDDHSCIGTLNRTACTLESAIGEYEITIENDRAALDNPGQPTIIAFANNTAANYTYDPISAGHPSTLGSIVNSAFFLWESIASVYETESGGATIIASGFASPGPDVVRSLNKMMVYAGAISGSTNSAYQKYLETQMDPDLRMQTVVTGTINGDHTVFSTNFWYFAAAALV</sequence>
<evidence type="ECO:0000313" key="3">
    <source>
        <dbReference type="Proteomes" id="UP001271007"/>
    </source>
</evidence>
<name>A0AAJ0D7X8_9PEZI</name>
<evidence type="ECO:0000256" key="1">
    <source>
        <dbReference type="SAM" id="MobiDB-lite"/>
    </source>
</evidence>
<feature type="compositionally biased region" description="Polar residues" evidence="1">
    <location>
        <begin position="28"/>
        <end position="37"/>
    </location>
</feature>
<dbReference type="AlphaFoldDB" id="A0AAJ0D7X8"/>
<accession>A0AAJ0D7X8</accession>
<reference evidence="2" key="1">
    <citation type="submission" date="2023-04" db="EMBL/GenBank/DDBJ databases">
        <title>Black Yeasts Isolated from many extreme environments.</title>
        <authorList>
            <person name="Coleine C."/>
            <person name="Stajich J.E."/>
            <person name="Selbmann L."/>
        </authorList>
    </citation>
    <scope>NUCLEOTIDE SEQUENCE</scope>
    <source>
        <strain evidence="2">CCFEE 5312</strain>
    </source>
</reference>
<feature type="region of interest" description="Disordered" evidence="1">
    <location>
        <begin position="1"/>
        <end position="37"/>
    </location>
</feature>
<dbReference type="EMBL" id="JAWDJX010000047">
    <property type="protein sequence ID" value="KAK3048625.1"/>
    <property type="molecule type" value="Genomic_DNA"/>
</dbReference>
<dbReference type="Proteomes" id="UP001271007">
    <property type="component" value="Unassembled WGS sequence"/>
</dbReference>
<protein>
    <submittedName>
        <fullName evidence="2">Uncharacterized protein</fullName>
    </submittedName>
</protein>
<keyword evidence="3" id="KW-1185">Reference proteome</keyword>
<gene>
    <name evidence="2" type="ORF">LTR09_010120</name>
</gene>
<organism evidence="2 3">
    <name type="scientific">Extremus antarcticus</name>
    <dbReference type="NCBI Taxonomy" id="702011"/>
    <lineage>
        <taxon>Eukaryota</taxon>
        <taxon>Fungi</taxon>
        <taxon>Dikarya</taxon>
        <taxon>Ascomycota</taxon>
        <taxon>Pezizomycotina</taxon>
        <taxon>Dothideomycetes</taxon>
        <taxon>Dothideomycetidae</taxon>
        <taxon>Mycosphaerellales</taxon>
        <taxon>Extremaceae</taxon>
        <taxon>Extremus</taxon>
    </lineage>
</organism>
<proteinExistence type="predicted"/>